<dbReference type="RefSeq" id="WP_090760480.1">
    <property type="nucleotide sequence ID" value="NZ_FNFB01000002.1"/>
</dbReference>
<name>A0A1G8VG15_9ACTN</name>
<dbReference type="InterPro" id="IPR008538">
    <property type="entry name" value="Uma2"/>
</dbReference>
<evidence type="ECO:0000313" key="3">
    <source>
        <dbReference type="Proteomes" id="UP000198683"/>
    </source>
</evidence>
<feature type="domain" description="Putative restriction endonuclease" evidence="1">
    <location>
        <begin position="17"/>
        <end position="165"/>
    </location>
</feature>
<dbReference type="SUPFAM" id="SSF52980">
    <property type="entry name" value="Restriction endonuclease-like"/>
    <property type="match status" value="1"/>
</dbReference>
<dbReference type="GO" id="GO:0004519">
    <property type="term" value="F:endonuclease activity"/>
    <property type="evidence" value="ECO:0007669"/>
    <property type="project" value="UniProtKB-KW"/>
</dbReference>
<gene>
    <name evidence="2" type="ORF">SAMN05421874_102553</name>
</gene>
<dbReference type="EMBL" id="FNFB01000002">
    <property type="protein sequence ID" value="SDJ64834.1"/>
    <property type="molecule type" value="Genomic_DNA"/>
</dbReference>
<dbReference type="AlphaFoldDB" id="A0A1G8VG15"/>
<dbReference type="OrthoDB" id="4537149at2"/>
<accession>A0A1G8VG15</accession>
<evidence type="ECO:0000313" key="2">
    <source>
        <dbReference type="EMBL" id="SDJ64834.1"/>
    </source>
</evidence>
<evidence type="ECO:0000259" key="1">
    <source>
        <dbReference type="Pfam" id="PF05685"/>
    </source>
</evidence>
<proteinExistence type="predicted"/>
<dbReference type="PANTHER" id="PTHR35400">
    <property type="entry name" value="SLR1083 PROTEIN"/>
    <property type="match status" value="1"/>
</dbReference>
<dbReference type="STRING" id="683260.SAMN05421874_102553"/>
<dbReference type="CDD" id="cd06260">
    <property type="entry name" value="DUF820-like"/>
    <property type="match status" value="1"/>
</dbReference>
<keyword evidence="3" id="KW-1185">Reference proteome</keyword>
<keyword evidence="2" id="KW-0540">Nuclease</keyword>
<dbReference type="InterPro" id="IPR011335">
    <property type="entry name" value="Restrct_endonuc-II-like"/>
</dbReference>
<protein>
    <submittedName>
        <fullName evidence="2">Putative restriction endonuclease</fullName>
    </submittedName>
</protein>
<keyword evidence="2" id="KW-0378">Hydrolase</keyword>
<dbReference type="Gene3D" id="3.90.1570.10">
    <property type="entry name" value="tt1808, chain A"/>
    <property type="match status" value="1"/>
</dbReference>
<dbReference type="PANTHER" id="PTHR35400:SF3">
    <property type="entry name" value="SLL1072 PROTEIN"/>
    <property type="match status" value="1"/>
</dbReference>
<dbReference type="Pfam" id="PF05685">
    <property type="entry name" value="Uma2"/>
    <property type="match status" value="1"/>
</dbReference>
<sequence length="178" mass="19480">MAGPLEERFRTVRDLLPDYRVETTGGRIVVNESGTWQHNTIVFRLIRLLIGTVVDRGWEIWPNITVCTGGVDRYVPDLVVVPRSPLMRFDHAVQGDSTLLVADVVSADSAYDDHYVKPCGYAPAGVPLYLVLDPFQGAATLFGEPSGGKYRSETVAAAGEPLVLPAPWDRAVDTAALW</sequence>
<dbReference type="Proteomes" id="UP000198683">
    <property type="component" value="Unassembled WGS sequence"/>
</dbReference>
<organism evidence="2 3">
    <name type="scientific">Nonomuraea maritima</name>
    <dbReference type="NCBI Taxonomy" id="683260"/>
    <lineage>
        <taxon>Bacteria</taxon>
        <taxon>Bacillati</taxon>
        <taxon>Actinomycetota</taxon>
        <taxon>Actinomycetes</taxon>
        <taxon>Streptosporangiales</taxon>
        <taxon>Streptosporangiaceae</taxon>
        <taxon>Nonomuraea</taxon>
    </lineage>
</organism>
<keyword evidence="2" id="KW-0255">Endonuclease</keyword>
<dbReference type="InterPro" id="IPR012296">
    <property type="entry name" value="Nuclease_put_TT1808"/>
</dbReference>
<reference evidence="2 3" key="1">
    <citation type="submission" date="2016-10" db="EMBL/GenBank/DDBJ databases">
        <authorList>
            <person name="de Groot N.N."/>
        </authorList>
    </citation>
    <scope>NUCLEOTIDE SEQUENCE [LARGE SCALE GENOMIC DNA]</scope>
    <source>
        <strain evidence="2 3">CGMCC 4.5681</strain>
    </source>
</reference>